<sequence length="178" mass="19137">MNQFSSSSAAATAMFHVPSTSEEEVVCSGSQALVALVNGRFSFRNRSTETAKTSWPKWNSCRAISHTFQPADSFKGWMDLEGVLGDADRHELLSVVASVHHQRASKMLDLGEGHESKLVGPTTTCLHPALTTTVNVNAQASANSTCPYKTSQHRGSSTISACSKKSGESRNSFFIARA</sequence>
<reference evidence="1" key="2">
    <citation type="submission" date="2022-06" db="UniProtKB">
        <authorList>
            <consortium name="EnsemblMetazoa"/>
        </authorList>
    </citation>
    <scope>IDENTIFICATION</scope>
    <source>
        <strain evidence="1">PS312</strain>
    </source>
</reference>
<dbReference type="AlphaFoldDB" id="A0A2A6D2K2"/>
<dbReference type="Proteomes" id="UP000005239">
    <property type="component" value="Unassembled WGS sequence"/>
</dbReference>
<gene>
    <name evidence="1" type="primary">WBGene00284404</name>
</gene>
<reference evidence="2" key="1">
    <citation type="journal article" date="2008" name="Nat. Genet.">
        <title>The Pristionchus pacificus genome provides a unique perspective on nematode lifestyle and parasitism.</title>
        <authorList>
            <person name="Dieterich C."/>
            <person name="Clifton S.W."/>
            <person name="Schuster L.N."/>
            <person name="Chinwalla A."/>
            <person name="Delehaunty K."/>
            <person name="Dinkelacker I."/>
            <person name="Fulton L."/>
            <person name="Fulton R."/>
            <person name="Godfrey J."/>
            <person name="Minx P."/>
            <person name="Mitreva M."/>
            <person name="Roeseler W."/>
            <person name="Tian H."/>
            <person name="Witte H."/>
            <person name="Yang S.P."/>
            <person name="Wilson R.K."/>
            <person name="Sommer R.J."/>
        </authorList>
    </citation>
    <scope>NUCLEOTIDE SEQUENCE [LARGE SCALE GENOMIC DNA]</scope>
    <source>
        <strain evidence="2">PS312</strain>
    </source>
</reference>
<keyword evidence="2" id="KW-1185">Reference proteome</keyword>
<name>A0A2A6D2K2_PRIPA</name>
<evidence type="ECO:0000313" key="1">
    <source>
        <dbReference type="EnsemblMetazoa" id="PPA46035.1"/>
    </source>
</evidence>
<accession>A0A2A6D2K2</accession>
<dbReference type="EnsemblMetazoa" id="PPA46035.1">
    <property type="protein sequence ID" value="PPA46035.1"/>
    <property type="gene ID" value="WBGene00284404"/>
</dbReference>
<proteinExistence type="predicted"/>
<accession>A0A8R1V1P9</accession>
<protein>
    <submittedName>
        <fullName evidence="1">Uncharacterized protein</fullName>
    </submittedName>
</protein>
<evidence type="ECO:0000313" key="2">
    <source>
        <dbReference type="Proteomes" id="UP000005239"/>
    </source>
</evidence>
<organism evidence="1 2">
    <name type="scientific">Pristionchus pacificus</name>
    <name type="common">Parasitic nematode worm</name>
    <dbReference type="NCBI Taxonomy" id="54126"/>
    <lineage>
        <taxon>Eukaryota</taxon>
        <taxon>Metazoa</taxon>
        <taxon>Ecdysozoa</taxon>
        <taxon>Nematoda</taxon>
        <taxon>Chromadorea</taxon>
        <taxon>Rhabditida</taxon>
        <taxon>Rhabditina</taxon>
        <taxon>Diplogasteromorpha</taxon>
        <taxon>Diplogasteroidea</taxon>
        <taxon>Neodiplogasteridae</taxon>
        <taxon>Pristionchus</taxon>
    </lineage>
</organism>